<accession>A0A1I6A9Z5</accession>
<proteinExistence type="predicted"/>
<feature type="transmembrane region" description="Helical" evidence="1">
    <location>
        <begin position="12"/>
        <end position="30"/>
    </location>
</feature>
<evidence type="ECO:0000313" key="3">
    <source>
        <dbReference type="Proteomes" id="UP000198727"/>
    </source>
</evidence>
<evidence type="ECO:0000256" key="1">
    <source>
        <dbReference type="SAM" id="Phobius"/>
    </source>
</evidence>
<keyword evidence="1" id="KW-0812">Transmembrane</keyword>
<keyword evidence="1" id="KW-0472">Membrane</keyword>
<name>A0A1I6A9Z5_9PSEU</name>
<reference evidence="3" key="1">
    <citation type="submission" date="2016-10" db="EMBL/GenBank/DDBJ databases">
        <authorList>
            <person name="Varghese N."/>
            <person name="Submissions S."/>
        </authorList>
    </citation>
    <scope>NUCLEOTIDE SEQUENCE [LARGE SCALE GENOMIC DNA]</scope>
    <source>
        <strain evidence="3">CGMCC 4.5579</strain>
    </source>
</reference>
<gene>
    <name evidence="2" type="ORF">SAMN05421810_111211</name>
</gene>
<organism evidence="2 3">
    <name type="scientific">Amycolatopsis arida</name>
    <dbReference type="NCBI Taxonomy" id="587909"/>
    <lineage>
        <taxon>Bacteria</taxon>
        <taxon>Bacillati</taxon>
        <taxon>Actinomycetota</taxon>
        <taxon>Actinomycetes</taxon>
        <taxon>Pseudonocardiales</taxon>
        <taxon>Pseudonocardiaceae</taxon>
        <taxon>Amycolatopsis</taxon>
    </lineage>
</organism>
<dbReference type="EMBL" id="FOWW01000011">
    <property type="protein sequence ID" value="SFQ65521.1"/>
    <property type="molecule type" value="Genomic_DNA"/>
</dbReference>
<evidence type="ECO:0008006" key="4">
    <source>
        <dbReference type="Google" id="ProtNLM"/>
    </source>
</evidence>
<dbReference type="Pfam" id="PF11292">
    <property type="entry name" value="DUF3093"/>
    <property type="match status" value="1"/>
</dbReference>
<protein>
    <recommendedName>
        <fullName evidence="4">DUF3093 domain-containing protein</fullName>
    </recommendedName>
</protein>
<dbReference type="InterPro" id="IPR021443">
    <property type="entry name" value="DUF3093"/>
</dbReference>
<dbReference type="STRING" id="587909.SAMN05421810_111211"/>
<evidence type="ECO:0000313" key="2">
    <source>
        <dbReference type="EMBL" id="SFQ65521.1"/>
    </source>
</evidence>
<feature type="transmembrane region" description="Helical" evidence="1">
    <location>
        <begin position="36"/>
        <end position="56"/>
    </location>
</feature>
<keyword evidence="1" id="KW-1133">Transmembrane helix</keyword>
<dbReference type="AlphaFoldDB" id="A0A1I6A9Z5"/>
<dbReference type="Proteomes" id="UP000198727">
    <property type="component" value="Unassembled WGS sequence"/>
</dbReference>
<keyword evidence="3" id="KW-1185">Reference proteome</keyword>
<sequence>MLYDEPGSGGAPLLWGPGFALAGFLLELALGGPTHVVAWAVIGVGLFLASALWVYARRRFLSVRVTDMVLWQGREALPVERIAEVRDGDPPARAKPLGGGYTVPRKYQEVPLTLDDGRAVLAWARDAEALRAALRRALDAWENRRHE</sequence>